<dbReference type="SFLD" id="SFLDG01386">
    <property type="entry name" value="main_SPASM_domain-containing"/>
    <property type="match status" value="1"/>
</dbReference>
<evidence type="ECO:0000256" key="1">
    <source>
        <dbReference type="ARBA" id="ARBA00022691"/>
    </source>
</evidence>
<feature type="domain" description="Radical SAM core" evidence="5">
    <location>
        <begin position="1"/>
        <end position="216"/>
    </location>
</feature>
<evidence type="ECO:0000256" key="2">
    <source>
        <dbReference type="ARBA" id="ARBA00022723"/>
    </source>
</evidence>
<organism evidence="6 7">
    <name type="scientific">Streptacidiphilus alkalitolerans</name>
    <dbReference type="NCBI Taxonomy" id="3342712"/>
    <lineage>
        <taxon>Bacteria</taxon>
        <taxon>Bacillati</taxon>
        <taxon>Actinomycetota</taxon>
        <taxon>Actinomycetes</taxon>
        <taxon>Kitasatosporales</taxon>
        <taxon>Streptomycetaceae</taxon>
        <taxon>Streptacidiphilus</taxon>
    </lineage>
</organism>
<dbReference type="EMBL" id="JBHEZX010000020">
    <property type="protein sequence ID" value="MFC1413976.1"/>
    <property type="molecule type" value="Genomic_DNA"/>
</dbReference>
<dbReference type="Pfam" id="PF04055">
    <property type="entry name" value="Radical_SAM"/>
    <property type="match status" value="1"/>
</dbReference>
<keyword evidence="1" id="KW-0949">S-adenosyl-L-methionine</keyword>
<dbReference type="PANTHER" id="PTHR43273:SF8">
    <property type="entry name" value="RADICAL SAM DOMAIN PROTEIN"/>
    <property type="match status" value="1"/>
</dbReference>
<reference evidence="6 7" key="1">
    <citation type="submission" date="2024-09" db="EMBL/GenBank/DDBJ databases">
        <authorList>
            <person name="Lee S.D."/>
        </authorList>
    </citation>
    <scope>NUCLEOTIDE SEQUENCE [LARGE SCALE GENOMIC DNA]</scope>
    <source>
        <strain evidence="6 7">N1-1</strain>
    </source>
</reference>
<keyword evidence="3" id="KW-0408">Iron</keyword>
<dbReference type="CDD" id="cd01335">
    <property type="entry name" value="Radical_SAM"/>
    <property type="match status" value="1"/>
</dbReference>
<dbReference type="SFLD" id="SFLDS00029">
    <property type="entry name" value="Radical_SAM"/>
    <property type="match status" value="1"/>
</dbReference>
<dbReference type="Proteomes" id="UP001592582">
    <property type="component" value="Unassembled WGS sequence"/>
</dbReference>
<dbReference type="InterPro" id="IPR058240">
    <property type="entry name" value="rSAM_sf"/>
</dbReference>
<comment type="caution">
    <text evidence="6">The sequence shown here is derived from an EMBL/GenBank/DDBJ whole genome shotgun (WGS) entry which is preliminary data.</text>
</comment>
<dbReference type="SFLD" id="SFLDG01072">
    <property type="entry name" value="dehydrogenase_like"/>
    <property type="match status" value="1"/>
</dbReference>
<keyword evidence="2" id="KW-0479">Metal-binding</keyword>
<protein>
    <submittedName>
        <fullName evidence="6">Radical SAM protein</fullName>
    </submittedName>
</protein>
<dbReference type="PANTHER" id="PTHR43273">
    <property type="entry name" value="ANAEROBIC SULFATASE-MATURATING ENZYME HOMOLOG ASLB-RELATED"/>
    <property type="match status" value="1"/>
</dbReference>
<gene>
    <name evidence="6" type="ORF">ACEZDG_32420</name>
</gene>
<proteinExistence type="predicted"/>
<accession>A0ABV6VK54</accession>
<evidence type="ECO:0000256" key="4">
    <source>
        <dbReference type="ARBA" id="ARBA00023014"/>
    </source>
</evidence>
<evidence type="ECO:0000313" key="7">
    <source>
        <dbReference type="Proteomes" id="UP001592582"/>
    </source>
</evidence>
<dbReference type="PROSITE" id="PS51918">
    <property type="entry name" value="RADICAL_SAM"/>
    <property type="match status" value="1"/>
</dbReference>
<dbReference type="RefSeq" id="WP_380516935.1">
    <property type="nucleotide sequence ID" value="NZ_JBHEZX010000020.1"/>
</dbReference>
<dbReference type="Gene3D" id="3.20.20.70">
    <property type="entry name" value="Aldolase class I"/>
    <property type="match status" value="1"/>
</dbReference>
<keyword evidence="4" id="KW-0411">Iron-sulfur</keyword>
<sequence length="353" mass="38966">MQPGTFCNLDCRYCYLPDRHDVRHMPPEVNEAVADTAAKWSAAGHGVEALWHLGEPLAVGVERLDRLLSRWPRETSHTIQTNGTLINDAWCDLFQAHRVRISVSSDGPGPMNADRVTRSGRPAASRIEAGLASLRSRAIPFDLLSVVRVPDARTAGAVYSYARDIGAVSLGILPEEKKGAHGRSAAASKEDWTEFFSALYTEWQRDPAVRLRELESVMNCRDSILAGVTYEQLQDIPVEPMPTVSHNGDVTVLSPDFSGHTHPEYGPFTVGNVLDDALDSILARAHERPWVREALTGVRNCRTACRYASVCGGNWPANKYFELGRLDATETAYCRNLHQAKMEGALQCQTPSQ</sequence>
<evidence type="ECO:0000259" key="5">
    <source>
        <dbReference type="PROSITE" id="PS51918"/>
    </source>
</evidence>
<keyword evidence="7" id="KW-1185">Reference proteome</keyword>
<dbReference type="InterPro" id="IPR013785">
    <property type="entry name" value="Aldolase_TIM"/>
</dbReference>
<dbReference type="SUPFAM" id="SSF102114">
    <property type="entry name" value="Radical SAM enzymes"/>
    <property type="match status" value="1"/>
</dbReference>
<dbReference type="SFLD" id="SFLDG01067">
    <property type="entry name" value="SPASM/twitch_domain_containing"/>
    <property type="match status" value="1"/>
</dbReference>
<dbReference type="InterPro" id="IPR023867">
    <property type="entry name" value="Sulphatase_maturase_rSAM"/>
</dbReference>
<name>A0ABV6VK54_9ACTN</name>
<evidence type="ECO:0000256" key="3">
    <source>
        <dbReference type="ARBA" id="ARBA00023004"/>
    </source>
</evidence>
<evidence type="ECO:0000313" key="6">
    <source>
        <dbReference type="EMBL" id="MFC1413976.1"/>
    </source>
</evidence>
<dbReference type="InterPro" id="IPR007197">
    <property type="entry name" value="rSAM"/>
</dbReference>